<evidence type="ECO:0000313" key="2">
    <source>
        <dbReference type="Proteomes" id="UP000554482"/>
    </source>
</evidence>
<comment type="caution">
    <text evidence="1">The sequence shown here is derived from an EMBL/GenBank/DDBJ whole genome shotgun (WGS) entry which is preliminary data.</text>
</comment>
<dbReference type="Proteomes" id="UP000554482">
    <property type="component" value="Unassembled WGS sequence"/>
</dbReference>
<reference evidence="1 2" key="1">
    <citation type="submission" date="2020-06" db="EMBL/GenBank/DDBJ databases">
        <title>Transcriptomic and genomic resources for Thalictrum thalictroides and T. hernandezii: Facilitating candidate gene discovery in an emerging model plant lineage.</title>
        <authorList>
            <person name="Arias T."/>
            <person name="Riano-Pachon D.M."/>
            <person name="Di Stilio V.S."/>
        </authorList>
    </citation>
    <scope>NUCLEOTIDE SEQUENCE [LARGE SCALE GENOMIC DNA]</scope>
    <source>
        <strain evidence="2">cv. WT478/WT964</strain>
        <tissue evidence="1">Leaves</tissue>
    </source>
</reference>
<sequence>MITASTTRKDVDVEKRDELPSITKNLQDRTVEIIFNRCTGRTLVDDDMHTKIRHSQQPRSDIDINLLAQEKLNAMLLVRKFSNSSDFRKRCLPVLQIKSQGALTK</sequence>
<protein>
    <submittedName>
        <fullName evidence="1">Uncharacterized protein</fullName>
    </submittedName>
</protein>
<dbReference type="AlphaFoldDB" id="A0A7J6VFN7"/>
<dbReference type="EMBL" id="JABWDY010033903">
    <property type="protein sequence ID" value="KAF5183132.1"/>
    <property type="molecule type" value="Genomic_DNA"/>
</dbReference>
<evidence type="ECO:0000313" key="1">
    <source>
        <dbReference type="EMBL" id="KAF5183132.1"/>
    </source>
</evidence>
<proteinExistence type="predicted"/>
<keyword evidence="2" id="KW-1185">Reference proteome</keyword>
<gene>
    <name evidence="1" type="ORF">FRX31_027281</name>
</gene>
<accession>A0A7J6VFN7</accession>
<name>A0A7J6VFN7_THATH</name>
<organism evidence="1 2">
    <name type="scientific">Thalictrum thalictroides</name>
    <name type="common">Rue-anemone</name>
    <name type="synonym">Anemone thalictroides</name>
    <dbReference type="NCBI Taxonomy" id="46969"/>
    <lineage>
        <taxon>Eukaryota</taxon>
        <taxon>Viridiplantae</taxon>
        <taxon>Streptophyta</taxon>
        <taxon>Embryophyta</taxon>
        <taxon>Tracheophyta</taxon>
        <taxon>Spermatophyta</taxon>
        <taxon>Magnoliopsida</taxon>
        <taxon>Ranunculales</taxon>
        <taxon>Ranunculaceae</taxon>
        <taxon>Thalictroideae</taxon>
        <taxon>Thalictrum</taxon>
    </lineage>
</organism>